<keyword evidence="1" id="KW-0812">Transmembrane</keyword>
<keyword evidence="1" id="KW-0472">Membrane</keyword>
<evidence type="ECO:0000313" key="3">
    <source>
        <dbReference type="Proteomes" id="UP000005496"/>
    </source>
</evidence>
<name>D6SKQ9_9BACT</name>
<proteinExistence type="predicted"/>
<dbReference type="NCBIfam" id="TIGR03790">
    <property type="entry name" value="TIGR03790 family protein"/>
    <property type="match status" value="1"/>
</dbReference>
<comment type="caution">
    <text evidence="2">The sequence shown here is derived from an EMBL/GenBank/DDBJ whole genome shotgun (WGS) entry which is preliminary data.</text>
</comment>
<gene>
    <name evidence="2" type="ORF">Dthio_PD2681</name>
</gene>
<dbReference type="AlphaFoldDB" id="D6SKQ9"/>
<keyword evidence="1" id="KW-1133">Transmembrane helix</keyword>
<organism evidence="2 3">
    <name type="scientific">Desulfonatronospira thiodismutans ASO3-1</name>
    <dbReference type="NCBI Taxonomy" id="555779"/>
    <lineage>
        <taxon>Bacteria</taxon>
        <taxon>Pseudomonadati</taxon>
        <taxon>Thermodesulfobacteriota</taxon>
        <taxon>Desulfovibrionia</taxon>
        <taxon>Desulfovibrionales</taxon>
        <taxon>Desulfonatronovibrionaceae</taxon>
        <taxon>Desulfonatronospira</taxon>
    </lineage>
</organism>
<sequence length="222" mass="25097">MFINRYGFVFLMIVVVMAVSFLQQKEAGASLKPEEILVVANKIQTEEAGLQGRAYFDARWPMPDERPQGGYGLYDYSLHQAALHLQSNDIMPVTVEETSALFQPGDCPEAALYAGWYSLARYVPAFEWQPGSVGYHIASQECQSLRRGEYWCKRMLEEGVAATLGPVGEPYVQAFPPPEIFLPCLRTGVLVWQKSILIPYHPGPGRWSWWEIRCTGRSRISC</sequence>
<evidence type="ECO:0000313" key="2">
    <source>
        <dbReference type="EMBL" id="EFI35270.1"/>
    </source>
</evidence>
<dbReference type="EMBL" id="ACJN02000001">
    <property type="protein sequence ID" value="EFI35270.1"/>
    <property type="molecule type" value="Genomic_DNA"/>
</dbReference>
<accession>D6SKQ9</accession>
<reference evidence="2" key="1">
    <citation type="submission" date="2010-05" db="EMBL/GenBank/DDBJ databases">
        <title>The draft genome of Desulfonatronospira thiodismutans ASO3-1.</title>
        <authorList>
            <consortium name="US DOE Joint Genome Institute (JGI-PGF)"/>
            <person name="Lucas S."/>
            <person name="Copeland A."/>
            <person name="Lapidus A."/>
            <person name="Cheng J.-F."/>
            <person name="Bruce D."/>
            <person name="Goodwin L."/>
            <person name="Pitluck S."/>
            <person name="Chertkov O."/>
            <person name="Brettin T."/>
            <person name="Detter J.C."/>
            <person name="Han C."/>
            <person name="Land M.L."/>
            <person name="Hauser L."/>
            <person name="Kyrpides N."/>
            <person name="Mikhailova N."/>
            <person name="Muyzer G."/>
            <person name="Woyke T."/>
        </authorList>
    </citation>
    <scope>NUCLEOTIDE SEQUENCE [LARGE SCALE GENOMIC DNA]</scope>
    <source>
        <strain evidence="2">ASO3-1</strain>
    </source>
</reference>
<feature type="transmembrane region" description="Helical" evidence="1">
    <location>
        <begin position="6"/>
        <end position="22"/>
    </location>
</feature>
<evidence type="ECO:0000256" key="1">
    <source>
        <dbReference type="SAM" id="Phobius"/>
    </source>
</evidence>
<dbReference type="eggNOG" id="ENOG5032RQ1">
    <property type="taxonomic scope" value="Bacteria"/>
</dbReference>
<dbReference type="InterPro" id="IPR022265">
    <property type="entry name" value="CHP03790"/>
</dbReference>
<keyword evidence="3" id="KW-1185">Reference proteome</keyword>
<dbReference type="Proteomes" id="UP000005496">
    <property type="component" value="Unassembled WGS sequence"/>
</dbReference>
<dbReference type="RefSeq" id="WP_008868403.1">
    <property type="nucleotide sequence ID" value="NZ_ACJN02000001.1"/>
</dbReference>
<protein>
    <submittedName>
        <fullName evidence="2">Uncharacterized protein</fullName>
    </submittedName>
</protein>